<feature type="compositionally biased region" description="Polar residues" evidence="1">
    <location>
        <begin position="1"/>
        <end position="14"/>
    </location>
</feature>
<dbReference type="EMBL" id="GBXM01091542">
    <property type="protein sequence ID" value="JAH17035.1"/>
    <property type="molecule type" value="Transcribed_RNA"/>
</dbReference>
<dbReference type="AlphaFoldDB" id="A0A0E9QL09"/>
<protein>
    <submittedName>
        <fullName evidence="2">Uncharacterized protein</fullName>
    </submittedName>
</protein>
<feature type="region of interest" description="Disordered" evidence="1">
    <location>
        <begin position="1"/>
        <end position="47"/>
    </location>
</feature>
<organism evidence="2">
    <name type="scientific">Anguilla anguilla</name>
    <name type="common">European freshwater eel</name>
    <name type="synonym">Muraena anguilla</name>
    <dbReference type="NCBI Taxonomy" id="7936"/>
    <lineage>
        <taxon>Eukaryota</taxon>
        <taxon>Metazoa</taxon>
        <taxon>Chordata</taxon>
        <taxon>Craniata</taxon>
        <taxon>Vertebrata</taxon>
        <taxon>Euteleostomi</taxon>
        <taxon>Actinopterygii</taxon>
        <taxon>Neopterygii</taxon>
        <taxon>Teleostei</taxon>
        <taxon>Anguilliformes</taxon>
        <taxon>Anguillidae</taxon>
        <taxon>Anguilla</taxon>
    </lineage>
</organism>
<evidence type="ECO:0000256" key="1">
    <source>
        <dbReference type="SAM" id="MobiDB-lite"/>
    </source>
</evidence>
<accession>A0A0E9QL09</accession>
<evidence type="ECO:0000313" key="2">
    <source>
        <dbReference type="EMBL" id="JAH17035.1"/>
    </source>
</evidence>
<reference evidence="2" key="1">
    <citation type="submission" date="2014-11" db="EMBL/GenBank/DDBJ databases">
        <authorList>
            <person name="Amaro Gonzalez C."/>
        </authorList>
    </citation>
    <scope>NUCLEOTIDE SEQUENCE</scope>
</reference>
<name>A0A0E9QL09_ANGAN</name>
<sequence length="47" mass="5152">MAAQLPTPSTTRSSLEPVAWPRSPPTMSRRPSKSLTRTTAASLRRKS</sequence>
<proteinExistence type="predicted"/>
<reference evidence="2" key="2">
    <citation type="journal article" date="2015" name="Fish Shellfish Immunol.">
        <title>Early steps in the European eel (Anguilla anguilla)-Vibrio vulnificus interaction in the gills: Role of the RtxA13 toxin.</title>
        <authorList>
            <person name="Callol A."/>
            <person name="Pajuelo D."/>
            <person name="Ebbesson L."/>
            <person name="Teles M."/>
            <person name="MacKenzie S."/>
            <person name="Amaro C."/>
        </authorList>
    </citation>
    <scope>NUCLEOTIDE SEQUENCE</scope>
</reference>